<dbReference type="Pfam" id="PF08031">
    <property type="entry name" value="BBE"/>
    <property type="match status" value="2"/>
</dbReference>
<sequence length="126" mass="14498">MVPHVSKNPRAAYVNYLDLDLGTNNWRNATDGTSNNSVIHARSWGIRYFSKNFDRLVRAKTKIDPGNVFNNAQSIPPLLSRGRRYSLRNFDRLVRAKTKVDPGNVFNNAQSIPPLQYYMKYKLTSH</sequence>
<dbReference type="InterPro" id="IPR012951">
    <property type="entry name" value="BBE"/>
</dbReference>
<dbReference type="AlphaFoldDB" id="A0A0E0LRG5"/>
<dbReference type="eggNOG" id="ENOG502QVGN">
    <property type="taxonomic scope" value="Eukaryota"/>
</dbReference>
<reference evidence="4" key="2">
    <citation type="submission" date="2018-05" db="EMBL/GenBank/DDBJ databases">
        <title>OpunRS2 (Oryza punctata Reference Sequence Version 2).</title>
        <authorList>
            <person name="Zhang J."/>
            <person name="Kudrna D."/>
            <person name="Lee S."/>
            <person name="Talag J."/>
            <person name="Welchert J."/>
            <person name="Wing R.A."/>
        </authorList>
    </citation>
    <scope>NUCLEOTIDE SEQUENCE [LARGE SCALE GENOMIC DNA]</scope>
</reference>
<evidence type="ECO:0000259" key="3">
    <source>
        <dbReference type="Pfam" id="PF08031"/>
    </source>
</evidence>
<feature type="domain" description="Berberine/berberine-like" evidence="3">
    <location>
        <begin position="12"/>
        <end position="76"/>
    </location>
</feature>
<dbReference type="HOGENOM" id="CLU_1985218_0_0_1"/>
<evidence type="ECO:0000256" key="1">
    <source>
        <dbReference type="ARBA" id="ARBA00022630"/>
    </source>
</evidence>
<name>A0A0E0LRG5_ORYPU</name>
<dbReference type="GO" id="GO:0050660">
    <property type="term" value="F:flavin adenine dinucleotide binding"/>
    <property type="evidence" value="ECO:0007669"/>
    <property type="project" value="InterPro"/>
</dbReference>
<dbReference type="STRING" id="4537.A0A0E0LRG5"/>
<keyword evidence="1" id="KW-0285">Flavoprotein</keyword>
<keyword evidence="2" id="KW-0274">FAD</keyword>
<feature type="domain" description="Berberine/berberine-like" evidence="3">
    <location>
        <begin position="81"/>
        <end position="113"/>
    </location>
</feature>
<dbReference type="Gramene" id="OPUNC08G03330.1">
    <property type="protein sequence ID" value="OPUNC08G03330.1"/>
    <property type="gene ID" value="OPUNC08G03330"/>
</dbReference>
<dbReference type="EnsemblPlants" id="OPUNC08G03330.1">
    <property type="protein sequence ID" value="OPUNC08G03330.1"/>
    <property type="gene ID" value="OPUNC08G03330"/>
</dbReference>
<accession>A0A0E0LRG5</accession>
<reference evidence="4" key="1">
    <citation type="submission" date="2015-04" db="UniProtKB">
        <authorList>
            <consortium name="EnsemblPlants"/>
        </authorList>
    </citation>
    <scope>IDENTIFICATION</scope>
</reference>
<evidence type="ECO:0000256" key="2">
    <source>
        <dbReference type="ARBA" id="ARBA00022827"/>
    </source>
</evidence>
<protein>
    <recommendedName>
        <fullName evidence="3">Berberine/berberine-like domain-containing protein</fullName>
    </recommendedName>
</protein>
<dbReference type="InterPro" id="IPR016169">
    <property type="entry name" value="FAD-bd_PCMH_sub2"/>
</dbReference>
<proteinExistence type="predicted"/>
<keyword evidence="5" id="KW-1185">Reference proteome</keyword>
<dbReference type="Gene3D" id="3.30.465.10">
    <property type="match status" value="2"/>
</dbReference>
<dbReference type="PANTHER" id="PTHR32448">
    <property type="entry name" value="OS08G0158400 PROTEIN"/>
    <property type="match status" value="1"/>
</dbReference>
<dbReference type="Proteomes" id="UP000026962">
    <property type="component" value="Chromosome 8"/>
</dbReference>
<evidence type="ECO:0000313" key="5">
    <source>
        <dbReference type="Proteomes" id="UP000026962"/>
    </source>
</evidence>
<dbReference type="GO" id="GO:0016491">
    <property type="term" value="F:oxidoreductase activity"/>
    <property type="evidence" value="ECO:0007669"/>
    <property type="project" value="InterPro"/>
</dbReference>
<organism evidence="4">
    <name type="scientific">Oryza punctata</name>
    <name type="common">Red rice</name>
    <dbReference type="NCBI Taxonomy" id="4537"/>
    <lineage>
        <taxon>Eukaryota</taxon>
        <taxon>Viridiplantae</taxon>
        <taxon>Streptophyta</taxon>
        <taxon>Embryophyta</taxon>
        <taxon>Tracheophyta</taxon>
        <taxon>Spermatophyta</taxon>
        <taxon>Magnoliopsida</taxon>
        <taxon>Liliopsida</taxon>
        <taxon>Poales</taxon>
        <taxon>Poaceae</taxon>
        <taxon>BOP clade</taxon>
        <taxon>Oryzoideae</taxon>
        <taxon>Oryzeae</taxon>
        <taxon>Oryzinae</taxon>
        <taxon>Oryza</taxon>
    </lineage>
</organism>
<evidence type="ECO:0000313" key="4">
    <source>
        <dbReference type="EnsemblPlants" id="OPUNC08G03330.1"/>
    </source>
</evidence>